<gene>
    <name evidence="1" type="ORF">WR25_23955</name>
</gene>
<proteinExistence type="predicted"/>
<evidence type="ECO:0000313" key="2">
    <source>
        <dbReference type="Proteomes" id="UP000218231"/>
    </source>
</evidence>
<dbReference type="AlphaFoldDB" id="A0A2A2LAC8"/>
<name>A0A2A2LAC8_9BILA</name>
<sequence length="200" mass="23890">MSREKNTKMPENEKDKEIPRNKIEIDKIKFRFDDVTQSYHHAKHSRYEEMYSPLLGTFRELPYYTSLAPSLCIPRRNRTCTYLYTPHNSYHPRQGEWLTEQGRQRHVNTPKKTGGLRSWSEPPLPPTYRRTYTVPTSTTRVDNHALYWIGRRKGIKYIKPFLDVSLSSFFIVLCFSRPMIIKLSLFEIREKMLVQVIIKF</sequence>
<comment type="caution">
    <text evidence="1">The sequence shown here is derived from an EMBL/GenBank/DDBJ whole genome shotgun (WGS) entry which is preliminary data.</text>
</comment>
<protein>
    <submittedName>
        <fullName evidence="1">Uncharacterized protein</fullName>
    </submittedName>
</protein>
<accession>A0A2A2LAC8</accession>
<organism evidence="1 2">
    <name type="scientific">Diploscapter pachys</name>
    <dbReference type="NCBI Taxonomy" id="2018661"/>
    <lineage>
        <taxon>Eukaryota</taxon>
        <taxon>Metazoa</taxon>
        <taxon>Ecdysozoa</taxon>
        <taxon>Nematoda</taxon>
        <taxon>Chromadorea</taxon>
        <taxon>Rhabditida</taxon>
        <taxon>Rhabditina</taxon>
        <taxon>Rhabditomorpha</taxon>
        <taxon>Rhabditoidea</taxon>
        <taxon>Rhabditidae</taxon>
        <taxon>Diploscapter</taxon>
    </lineage>
</organism>
<reference evidence="1 2" key="1">
    <citation type="journal article" date="2017" name="Curr. Biol.">
        <title>Genome architecture and evolution of a unichromosomal asexual nematode.</title>
        <authorList>
            <person name="Fradin H."/>
            <person name="Zegar C."/>
            <person name="Gutwein M."/>
            <person name="Lucas J."/>
            <person name="Kovtun M."/>
            <person name="Corcoran D."/>
            <person name="Baugh L.R."/>
            <person name="Kiontke K."/>
            <person name="Gunsalus K."/>
            <person name="Fitch D.H."/>
            <person name="Piano F."/>
        </authorList>
    </citation>
    <scope>NUCLEOTIDE SEQUENCE [LARGE SCALE GENOMIC DNA]</scope>
    <source>
        <strain evidence="1">PF1309</strain>
    </source>
</reference>
<dbReference type="EMBL" id="LIAE01006990">
    <property type="protein sequence ID" value="PAV83140.1"/>
    <property type="molecule type" value="Genomic_DNA"/>
</dbReference>
<dbReference type="Proteomes" id="UP000218231">
    <property type="component" value="Unassembled WGS sequence"/>
</dbReference>
<evidence type="ECO:0000313" key="1">
    <source>
        <dbReference type="EMBL" id="PAV83140.1"/>
    </source>
</evidence>
<dbReference type="STRING" id="2018661.A0A2A2LAC8"/>
<dbReference type="OrthoDB" id="5785141at2759"/>
<keyword evidence="2" id="KW-1185">Reference proteome</keyword>